<dbReference type="PANTHER" id="PTHR10671:SF34">
    <property type="entry name" value="PROTEIN NKG7"/>
    <property type="match status" value="1"/>
</dbReference>
<feature type="signal peptide" evidence="5">
    <location>
        <begin position="1"/>
        <end position="27"/>
    </location>
</feature>
<evidence type="ECO:0000256" key="5">
    <source>
        <dbReference type="SAM" id="SignalP"/>
    </source>
</evidence>
<evidence type="ECO:0000256" key="4">
    <source>
        <dbReference type="ARBA" id="ARBA00023136"/>
    </source>
</evidence>
<dbReference type="Gene3D" id="1.20.140.150">
    <property type="match status" value="1"/>
</dbReference>
<name>A0A8C8RPB6_9SAUR</name>
<keyword evidence="3" id="KW-1133">Transmembrane helix</keyword>
<dbReference type="Ensembl" id="ENSPCET00000009214.1">
    <property type="protein sequence ID" value="ENSPCEP00000008901.1"/>
    <property type="gene ID" value="ENSPCEG00000007131.1"/>
</dbReference>
<sequence length="170" mass="18359">YPPMASLRIPGATLALLSLLLLLAALGSDHWLVASSHLVSSYSGLPSCSQPPGPRAQGFLYPLTSPVEPPSCCGLWLFPSGGMGQGPWTAQRMRLCAMIAMAVYTAEFAEALYLTQGQVSFGWSFSLGWAAFPLFLITGECNREEYQNAAISGVRHRGYLYRDPLLSAEV</sequence>
<reference evidence="6" key="1">
    <citation type="submission" date="2025-08" db="UniProtKB">
        <authorList>
            <consortium name="Ensembl"/>
        </authorList>
    </citation>
    <scope>IDENTIFICATION</scope>
</reference>
<dbReference type="Proteomes" id="UP000694393">
    <property type="component" value="Unplaced"/>
</dbReference>
<proteinExistence type="predicted"/>
<protein>
    <submittedName>
        <fullName evidence="6">Uncharacterized protein</fullName>
    </submittedName>
</protein>
<comment type="subcellular location">
    <subcellularLocation>
        <location evidence="1">Membrane</location>
        <topology evidence="1">Multi-pass membrane protein</topology>
    </subcellularLocation>
</comment>
<evidence type="ECO:0000313" key="7">
    <source>
        <dbReference type="Proteomes" id="UP000694393"/>
    </source>
</evidence>
<evidence type="ECO:0000256" key="3">
    <source>
        <dbReference type="ARBA" id="ARBA00022989"/>
    </source>
</evidence>
<feature type="chain" id="PRO_5034633777" evidence="5">
    <location>
        <begin position="28"/>
        <end position="170"/>
    </location>
</feature>
<keyword evidence="5" id="KW-0732">Signal</keyword>
<dbReference type="AlphaFoldDB" id="A0A8C8RPB6"/>
<dbReference type="Pfam" id="PF00822">
    <property type="entry name" value="PMP22_Claudin"/>
    <property type="match status" value="1"/>
</dbReference>
<keyword evidence="2" id="KW-0812">Transmembrane</keyword>
<keyword evidence="4" id="KW-0472">Membrane</keyword>
<dbReference type="PANTHER" id="PTHR10671">
    <property type="entry name" value="EPITHELIAL MEMBRANE PROTEIN-RELATED"/>
    <property type="match status" value="1"/>
</dbReference>
<evidence type="ECO:0000256" key="1">
    <source>
        <dbReference type="ARBA" id="ARBA00004141"/>
    </source>
</evidence>
<dbReference type="InterPro" id="IPR050579">
    <property type="entry name" value="PMP-22/EMP/MP20-like"/>
</dbReference>
<reference evidence="6" key="2">
    <citation type="submission" date="2025-09" db="UniProtKB">
        <authorList>
            <consortium name="Ensembl"/>
        </authorList>
    </citation>
    <scope>IDENTIFICATION</scope>
</reference>
<keyword evidence="7" id="KW-1185">Reference proteome</keyword>
<evidence type="ECO:0000256" key="2">
    <source>
        <dbReference type="ARBA" id="ARBA00022692"/>
    </source>
</evidence>
<dbReference type="InterPro" id="IPR004031">
    <property type="entry name" value="PMP22/EMP/MP20/Claudin"/>
</dbReference>
<evidence type="ECO:0000313" key="6">
    <source>
        <dbReference type="Ensembl" id="ENSPCEP00000008901.1"/>
    </source>
</evidence>
<dbReference type="GO" id="GO:0005886">
    <property type="term" value="C:plasma membrane"/>
    <property type="evidence" value="ECO:0007669"/>
    <property type="project" value="TreeGrafter"/>
</dbReference>
<accession>A0A8C8RPB6</accession>
<organism evidence="6 7">
    <name type="scientific">Pelusios castaneus</name>
    <name type="common">West African mud turtle</name>
    <dbReference type="NCBI Taxonomy" id="367368"/>
    <lineage>
        <taxon>Eukaryota</taxon>
        <taxon>Metazoa</taxon>
        <taxon>Chordata</taxon>
        <taxon>Craniata</taxon>
        <taxon>Vertebrata</taxon>
        <taxon>Euteleostomi</taxon>
        <taxon>Archelosauria</taxon>
        <taxon>Testudinata</taxon>
        <taxon>Testudines</taxon>
        <taxon>Pleurodira</taxon>
        <taxon>Pelomedusidae</taxon>
        <taxon>Pelusios</taxon>
    </lineage>
</organism>